<evidence type="ECO:0000313" key="3">
    <source>
        <dbReference type="Proteomes" id="UP001304895"/>
    </source>
</evidence>
<gene>
    <name evidence="2" type="ORF">BT67DRAFT_113371</name>
</gene>
<dbReference type="AlphaFoldDB" id="A0AAN6ZHB2"/>
<keyword evidence="3" id="KW-1185">Reference proteome</keyword>
<feature type="region of interest" description="Disordered" evidence="1">
    <location>
        <begin position="69"/>
        <end position="102"/>
    </location>
</feature>
<proteinExistence type="predicted"/>
<dbReference type="EMBL" id="MU853402">
    <property type="protein sequence ID" value="KAK4137559.1"/>
    <property type="molecule type" value="Genomic_DNA"/>
</dbReference>
<evidence type="ECO:0000313" key="2">
    <source>
        <dbReference type="EMBL" id="KAK4137559.1"/>
    </source>
</evidence>
<name>A0AAN6ZHB2_9PEZI</name>
<reference evidence="2" key="2">
    <citation type="submission" date="2023-05" db="EMBL/GenBank/DDBJ databases">
        <authorList>
            <consortium name="Lawrence Berkeley National Laboratory"/>
            <person name="Steindorff A."/>
            <person name="Hensen N."/>
            <person name="Bonometti L."/>
            <person name="Westerberg I."/>
            <person name="Brannstrom I.O."/>
            <person name="Guillou S."/>
            <person name="Cros-Aarteil S."/>
            <person name="Calhoun S."/>
            <person name="Haridas S."/>
            <person name="Kuo A."/>
            <person name="Mondo S."/>
            <person name="Pangilinan J."/>
            <person name="Riley R."/>
            <person name="Labutti K."/>
            <person name="Andreopoulos B."/>
            <person name="Lipzen A."/>
            <person name="Chen C."/>
            <person name="Yanf M."/>
            <person name="Daum C."/>
            <person name="Ng V."/>
            <person name="Clum A."/>
            <person name="Ohm R."/>
            <person name="Martin F."/>
            <person name="Silar P."/>
            <person name="Natvig D."/>
            <person name="Lalanne C."/>
            <person name="Gautier V."/>
            <person name="Ament-Velasquez S.L."/>
            <person name="Kruys A."/>
            <person name="Hutchinson M.I."/>
            <person name="Powell A.J."/>
            <person name="Barry K."/>
            <person name="Miller A.N."/>
            <person name="Grigoriev I.V."/>
            <person name="Debuchy R."/>
            <person name="Gladieux P."/>
            <person name="Thoren M.H."/>
            <person name="Johannesson H."/>
        </authorList>
    </citation>
    <scope>NUCLEOTIDE SEQUENCE</scope>
    <source>
        <strain evidence="2">CBS 123565</strain>
    </source>
</reference>
<feature type="region of interest" description="Disordered" evidence="1">
    <location>
        <begin position="1"/>
        <end position="40"/>
    </location>
</feature>
<accession>A0AAN6ZHB2</accession>
<protein>
    <submittedName>
        <fullName evidence="2">Uncharacterized protein</fullName>
    </submittedName>
</protein>
<comment type="caution">
    <text evidence="2">The sequence shown here is derived from an EMBL/GenBank/DDBJ whole genome shotgun (WGS) entry which is preliminary data.</text>
</comment>
<organism evidence="2 3">
    <name type="scientific">Trichocladium antarcticum</name>
    <dbReference type="NCBI Taxonomy" id="1450529"/>
    <lineage>
        <taxon>Eukaryota</taxon>
        <taxon>Fungi</taxon>
        <taxon>Dikarya</taxon>
        <taxon>Ascomycota</taxon>
        <taxon>Pezizomycotina</taxon>
        <taxon>Sordariomycetes</taxon>
        <taxon>Sordariomycetidae</taxon>
        <taxon>Sordariales</taxon>
        <taxon>Chaetomiaceae</taxon>
        <taxon>Trichocladium</taxon>
    </lineage>
</organism>
<dbReference type="Proteomes" id="UP001304895">
    <property type="component" value="Unassembled WGS sequence"/>
</dbReference>
<reference evidence="2" key="1">
    <citation type="journal article" date="2023" name="Mol. Phylogenet. Evol.">
        <title>Genome-scale phylogeny and comparative genomics of the fungal order Sordariales.</title>
        <authorList>
            <person name="Hensen N."/>
            <person name="Bonometti L."/>
            <person name="Westerberg I."/>
            <person name="Brannstrom I.O."/>
            <person name="Guillou S."/>
            <person name="Cros-Aarteil S."/>
            <person name="Calhoun S."/>
            <person name="Haridas S."/>
            <person name="Kuo A."/>
            <person name="Mondo S."/>
            <person name="Pangilinan J."/>
            <person name="Riley R."/>
            <person name="LaButti K."/>
            <person name="Andreopoulos B."/>
            <person name="Lipzen A."/>
            <person name="Chen C."/>
            <person name="Yan M."/>
            <person name="Daum C."/>
            <person name="Ng V."/>
            <person name="Clum A."/>
            <person name="Steindorff A."/>
            <person name="Ohm R.A."/>
            <person name="Martin F."/>
            <person name="Silar P."/>
            <person name="Natvig D.O."/>
            <person name="Lalanne C."/>
            <person name="Gautier V."/>
            <person name="Ament-Velasquez S.L."/>
            <person name="Kruys A."/>
            <person name="Hutchinson M.I."/>
            <person name="Powell A.J."/>
            <person name="Barry K."/>
            <person name="Miller A.N."/>
            <person name="Grigoriev I.V."/>
            <person name="Debuchy R."/>
            <person name="Gladieux P."/>
            <person name="Hiltunen Thoren M."/>
            <person name="Johannesson H."/>
        </authorList>
    </citation>
    <scope>NUCLEOTIDE SEQUENCE</scope>
    <source>
        <strain evidence="2">CBS 123565</strain>
    </source>
</reference>
<sequence length="154" mass="16398">MTSCRLSAGPVRDSAHMGGSKMKVVVRRPPASPEPGSLREYGGGIPRGVAGSAGCWTWRICVRQAVQPRHAKSGGSLDKQSAARNGAARPHGSGRASRSVCIEPAETDKRPCRLPSVVGSRVGKWSVATSGRWELDKVFHTLWEVLGATVCPRN</sequence>
<evidence type="ECO:0000256" key="1">
    <source>
        <dbReference type="SAM" id="MobiDB-lite"/>
    </source>
</evidence>